<dbReference type="InterPro" id="IPR018136">
    <property type="entry name" value="Aconitase_4Fe-4S_BS"/>
</dbReference>
<evidence type="ECO:0000313" key="12">
    <source>
        <dbReference type="EMBL" id="MFD0942937.1"/>
    </source>
</evidence>
<dbReference type="Gene3D" id="3.20.19.10">
    <property type="entry name" value="Aconitase, domain 4"/>
    <property type="match status" value="1"/>
</dbReference>
<keyword evidence="7 9" id="KW-0411">Iron-sulfur</keyword>
<evidence type="ECO:0000256" key="2">
    <source>
        <dbReference type="ARBA" id="ARBA00004717"/>
    </source>
</evidence>
<comment type="pathway">
    <text evidence="2">Carbohydrate metabolism; tricarboxylic acid cycle; isocitrate from oxaloacetate: step 2/2.</text>
</comment>
<dbReference type="PROSITE" id="PS00450">
    <property type="entry name" value="ACONITASE_1"/>
    <property type="match status" value="1"/>
</dbReference>
<evidence type="ECO:0000256" key="7">
    <source>
        <dbReference type="ARBA" id="ARBA00023014"/>
    </source>
</evidence>
<comment type="function">
    <text evidence="9">Catalyzes the isomerization of citrate to isocitrate via cis-aconitate.</text>
</comment>
<comment type="similarity">
    <text evidence="3 9">Belongs to the aconitase/IPM isomerase family.</text>
</comment>
<dbReference type="PANTHER" id="PTHR11670">
    <property type="entry name" value="ACONITASE/IRON-RESPONSIVE ELEMENT FAMILY MEMBER"/>
    <property type="match status" value="1"/>
</dbReference>
<dbReference type="EMBL" id="JBHTJF010000017">
    <property type="protein sequence ID" value="MFD0942937.1"/>
    <property type="molecule type" value="Genomic_DNA"/>
</dbReference>
<comment type="cofactor">
    <cofactor evidence="1">
        <name>[4Fe-4S] cluster</name>
        <dbReference type="ChEBI" id="CHEBI:49883"/>
    </cofactor>
</comment>
<dbReference type="Proteomes" id="UP001596976">
    <property type="component" value="Unassembled WGS sequence"/>
</dbReference>
<keyword evidence="13" id="KW-1185">Reference proteome</keyword>
<organism evidence="12 13">
    <name type="scientific">Savagea faecisuis</name>
    <dbReference type="NCBI Taxonomy" id="1274803"/>
    <lineage>
        <taxon>Bacteria</taxon>
        <taxon>Bacillati</taxon>
        <taxon>Bacillota</taxon>
        <taxon>Bacilli</taxon>
        <taxon>Bacillales</taxon>
        <taxon>Caryophanaceae</taxon>
        <taxon>Savagea</taxon>
    </lineage>
</organism>
<dbReference type="NCBIfam" id="TIGR01341">
    <property type="entry name" value="aconitase_1"/>
    <property type="match status" value="1"/>
</dbReference>
<evidence type="ECO:0000256" key="9">
    <source>
        <dbReference type="RuleBase" id="RU361275"/>
    </source>
</evidence>
<name>A0ABW3H0T6_9BACL</name>
<dbReference type="SUPFAM" id="SSF53732">
    <property type="entry name" value="Aconitase iron-sulfur domain"/>
    <property type="match status" value="1"/>
</dbReference>
<keyword evidence="6 9" id="KW-0408">Iron</keyword>
<dbReference type="Gene3D" id="6.10.190.10">
    <property type="match status" value="1"/>
</dbReference>
<dbReference type="InterPro" id="IPR044137">
    <property type="entry name" value="AcnA_IRP_Swivel"/>
</dbReference>
<proteinExistence type="inferred from homology"/>
<dbReference type="Gene3D" id="3.30.499.10">
    <property type="entry name" value="Aconitase, domain 3"/>
    <property type="match status" value="2"/>
</dbReference>
<comment type="subunit">
    <text evidence="4">Monomer.</text>
</comment>
<keyword evidence="9 12" id="KW-0456">Lyase</keyword>
<dbReference type="Pfam" id="PF00694">
    <property type="entry name" value="Aconitase_C"/>
    <property type="match status" value="1"/>
</dbReference>
<dbReference type="NCBIfam" id="NF009520">
    <property type="entry name" value="PRK12881.1"/>
    <property type="match status" value="1"/>
</dbReference>
<dbReference type="GO" id="GO:0003994">
    <property type="term" value="F:aconitate hydratase activity"/>
    <property type="evidence" value="ECO:0007669"/>
    <property type="project" value="UniProtKB-EC"/>
</dbReference>
<dbReference type="InterPro" id="IPR000573">
    <property type="entry name" value="AconitaseA/IPMdHydase_ssu_swvl"/>
</dbReference>
<evidence type="ECO:0000256" key="1">
    <source>
        <dbReference type="ARBA" id="ARBA00001966"/>
    </source>
</evidence>
<evidence type="ECO:0000259" key="10">
    <source>
        <dbReference type="Pfam" id="PF00330"/>
    </source>
</evidence>
<evidence type="ECO:0000256" key="5">
    <source>
        <dbReference type="ARBA" id="ARBA00022723"/>
    </source>
</evidence>
<accession>A0ABW3H0T6</accession>
<protein>
    <recommendedName>
        <fullName evidence="9">Aconitate hydratase</fullName>
        <shortName evidence="9">Aconitase</shortName>
        <ecNumber evidence="9">4.2.1.3</ecNumber>
    </recommendedName>
</protein>
<evidence type="ECO:0000256" key="8">
    <source>
        <dbReference type="ARBA" id="ARBA00023501"/>
    </source>
</evidence>
<dbReference type="CDD" id="cd01580">
    <property type="entry name" value="AcnA_IRP_Swivel"/>
    <property type="match status" value="1"/>
</dbReference>
<comment type="catalytic activity">
    <reaction evidence="8 9">
        <text>citrate = D-threo-isocitrate</text>
        <dbReference type="Rhea" id="RHEA:10336"/>
        <dbReference type="ChEBI" id="CHEBI:15562"/>
        <dbReference type="ChEBI" id="CHEBI:16947"/>
        <dbReference type="EC" id="4.2.1.3"/>
    </reaction>
</comment>
<dbReference type="InterPro" id="IPR006249">
    <property type="entry name" value="Aconitase/IRP2"/>
</dbReference>
<dbReference type="InterPro" id="IPR015928">
    <property type="entry name" value="Aconitase/3IPM_dehydase_swvl"/>
</dbReference>
<dbReference type="EC" id="4.2.1.3" evidence="9"/>
<gene>
    <name evidence="12" type="primary">acnA</name>
    <name evidence="12" type="ORF">ACFQ0V_04040</name>
</gene>
<reference evidence="13" key="1">
    <citation type="journal article" date="2019" name="Int. J. Syst. Evol. Microbiol.">
        <title>The Global Catalogue of Microorganisms (GCM) 10K type strain sequencing project: providing services to taxonomists for standard genome sequencing and annotation.</title>
        <authorList>
            <consortium name="The Broad Institute Genomics Platform"/>
            <consortium name="The Broad Institute Genome Sequencing Center for Infectious Disease"/>
            <person name="Wu L."/>
            <person name="Ma J."/>
        </authorList>
    </citation>
    <scope>NUCLEOTIDE SEQUENCE [LARGE SCALE GENOMIC DNA]</scope>
    <source>
        <strain evidence="13">CCUG 63563</strain>
    </source>
</reference>
<feature type="domain" description="Aconitase A/isopropylmalate dehydratase small subunit swivel" evidence="11">
    <location>
        <begin position="673"/>
        <end position="799"/>
    </location>
</feature>
<dbReference type="Pfam" id="PF00330">
    <property type="entry name" value="Aconitase"/>
    <property type="match status" value="1"/>
</dbReference>
<evidence type="ECO:0000259" key="11">
    <source>
        <dbReference type="Pfam" id="PF00694"/>
    </source>
</evidence>
<dbReference type="InterPro" id="IPR015931">
    <property type="entry name" value="Acnase/IPM_dHydase_lsu_aba_1/3"/>
</dbReference>
<sequence length="870" mass="97005">MKQEFVQTLQLGDQTYTYASLQKLAEQYPKVKKLPYAIRALLESALRQWDGVYITDEHIQHYTNWQTSQHEQVEVPFKPSRIVLQDFTGVPAIVDLASLRQSVSEMNGAYETIHPRIAVDLIVDHSVIIEESGFEGAFARNLNIEYERNMERYRFIKWAQEAFQKFRVVPPANGIVHQVNLEYLGSSVVAQDGELYLDTVVGTDSHTPMINGLGTIGWGVGGIEAEAAMLGHPMYFVLPEVIGVHVTGKLSEGVLATDLALTLTERLREENVVGKIVEFYGEGLDHLPLADRATISNMAPEYGATMSFFPTDDETIRYLRETNREEEATLSEAYHRANLLYRTGDVPNYTKTIELDLADIETSLAGPKRPQDRVALQHLHTRFNTLLEADVAQGGYGVTTVESKSDLQHGDVVLASITSCTNTSNPSVMLAAGLVAQKAVQLGLNVPDYVKTSLVPGSTVVTRYLQEAGVLQSLEQLGFYVDGYGCGACCGNSGALDSEVARAITENDLVTSSVISGNRNFEGRVHPLVKANFLASPPLVVAYALLGNTREDITKAVFGKRADGTPITLADLWPTAEEIARYVETYVHEHLFETQYEHIFDNERWDEIEAPEGMLFEWEETSSYIQPAPFFKKVKRLDTLTLEGMRPILVLGDSITTDHISPVGTISKGTPAARYLESQGVEPKDFNSYGSRRGNYHVMVRGTFANIRLRNQLVEREGGWTRHIPTGEVLPIFEAAERYRNEQTPLLVIAGKEYGTGSSRDWAAKGTNLLGIRIVLAESFERIHRSNLVGMGVLPLQFLDGESAETHQLTGEEIYRLNIDFNKVKLGDRVLLQVDDREIEVIMRLDSEVEMNYYRNGGVLPTVLDEYTNI</sequence>
<evidence type="ECO:0000256" key="4">
    <source>
        <dbReference type="ARBA" id="ARBA00011245"/>
    </source>
</evidence>
<keyword evidence="9" id="KW-0004">4Fe-4S</keyword>
<keyword evidence="5" id="KW-0479">Metal-binding</keyword>
<evidence type="ECO:0000256" key="6">
    <source>
        <dbReference type="ARBA" id="ARBA00023004"/>
    </source>
</evidence>
<feature type="domain" description="Aconitase/3-isopropylmalate dehydratase large subunit alpha/beta/alpha" evidence="10">
    <location>
        <begin position="65"/>
        <end position="547"/>
    </location>
</feature>
<dbReference type="RefSeq" id="WP_381010007.1">
    <property type="nucleotide sequence ID" value="NZ_JBHTJF010000017.1"/>
</dbReference>
<dbReference type="InterPro" id="IPR001030">
    <property type="entry name" value="Acoase/IPM_deHydtase_lsu_aba"/>
</dbReference>
<dbReference type="NCBIfam" id="NF006757">
    <property type="entry name" value="PRK09277.1"/>
    <property type="match status" value="1"/>
</dbReference>
<evidence type="ECO:0000313" key="13">
    <source>
        <dbReference type="Proteomes" id="UP001596976"/>
    </source>
</evidence>
<evidence type="ECO:0000256" key="3">
    <source>
        <dbReference type="ARBA" id="ARBA00007185"/>
    </source>
</evidence>
<comment type="caution">
    <text evidence="12">The sequence shown here is derived from an EMBL/GenBank/DDBJ whole genome shotgun (WGS) entry which is preliminary data.</text>
</comment>
<dbReference type="InterPro" id="IPR036008">
    <property type="entry name" value="Aconitase_4Fe-4S_dom"/>
</dbReference>
<dbReference type="SUPFAM" id="SSF52016">
    <property type="entry name" value="LeuD/IlvD-like"/>
    <property type="match status" value="1"/>
</dbReference>
<dbReference type="PRINTS" id="PR00415">
    <property type="entry name" value="ACONITASE"/>
</dbReference>